<dbReference type="Pfam" id="PF00201">
    <property type="entry name" value="UDPGT"/>
    <property type="match status" value="1"/>
</dbReference>
<feature type="domain" description="Glycosyltransferase N-terminal" evidence="3">
    <location>
        <begin position="6"/>
        <end position="41"/>
    </location>
</feature>
<dbReference type="Proteomes" id="UP001370490">
    <property type="component" value="Unassembled WGS sequence"/>
</dbReference>
<dbReference type="FunFam" id="3.40.50.2000:FF:000108">
    <property type="entry name" value="UDP-glycosyltransferase 83A1"/>
    <property type="match status" value="1"/>
</dbReference>
<dbReference type="PANTHER" id="PTHR11926:SF1412">
    <property type="entry name" value="UDP-GLYCOSYLTRANSFERASE 83A1-LIKE"/>
    <property type="match status" value="1"/>
</dbReference>
<dbReference type="InterPro" id="IPR002213">
    <property type="entry name" value="UDP_glucos_trans"/>
</dbReference>
<proteinExistence type="inferred from homology"/>
<dbReference type="SUPFAM" id="SSF53756">
    <property type="entry name" value="UDP-Glycosyltransferase/glycogen phosphorylase"/>
    <property type="match status" value="1"/>
</dbReference>
<dbReference type="GO" id="GO:0080043">
    <property type="term" value="F:quercetin 3-O-glucosyltransferase activity"/>
    <property type="evidence" value="ECO:0007669"/>
    <property type="project" value="TreeGrafter"/>
</dbReference>
<evidence type="ECO:0000313" key="5">
    <source>
        <dbReference type="Proteomes" id="UP001370490"/>
    </source>
</evidence>
<comment type="caution">
    <text evidence="4">The sequence shown here is derived from an EMBL/GenBank/DDBJ whole genome shotgun (WGS) entry which is preliminary data.</text>
</comment>
<evidence type="ECO:0000259" key="3">
    <source>
        <dbReference type="Pfam" id="PF26168"/>
    </source>
</evidence>
<dbReference type="Gene3D" id="3.40.50.2000">
    <property type="entry name" value="Glycogen Phosphorylase B"/>
    <property type="match status" value="2"/>
</dbReference>
<evidence type="ECO:0000313" key="4">
    <source>
        <dbReference type="EMBL" id="KAK6925087.1"/>
    </source>
</evidence>
<dbReference type="FunFam" id="3.40.50.2000:FF:000061">
    <property type="entry name" value="UDP-glycosyltransferase 83A1"/>
    <property type="match status" value="1"/>
</dbReference>
<organism evidence="4 5">
    <name type="scientific">Dillenia turbinata</name>
    <dbReference type="NCBI Taxonomy" id="194707"/>
    <lineage>
        <taxon>Eukaryota</taxon>
        <taxon>Viridiplantae</taxon>
        <taxon>Streptophyta</taxon>
        <taxon>Embryophyta</taxon>
        <taxon>Tracheophyta</taxon>
        <taxon>Spermatophyta</taxon>
        <taxon>Magnoliopsida</taxon>
        <taxon>eudicotyledons</taxon>
        <taxon>Gunneridae</taxon>
        <taxon>Pentapetalae</taxon>
        <taxon>Dilleniales</taxon>
        <taxon>Dilleniaceae</taxon>
        <taxon>Dillenia</taxon>
    </lineage>
</organism>
<name>A0AAN8V9A6_9MAGN</name>
<reference evidence="4 5" key="1">
    <citation type="submission" date="2023-12" db="EMBL/GenBank/DDBJ databases">
        <title>A high-quality genome assembly for Dillenia turbinata (Dilleniales).</title>
        <authorList>
            <person name="Chanderbali A."/>
        </authorList>
    </citation>
    <scope>NUCLEOTIDE SEQUENCE [LARGE SCALE GENOMIC DNA]</scope>
    <source>
        <strain evidence="4">LSX21</strain>
        <tissue evidence="4">Leaf</tissue>
    </source>
</reference>
<dbReference type="GO" id="GO:0080044">
    <property type="term" value="F:quercetin 7-O-glucosyltransferase activity"/>
    <property type="evidence" value="ECO:0007669"/>
    <property type="project" value="TreeGrafter"/>
</dbReference>
<dbReference type="PANTHER" id="PTHR11926">
    <property type="entry name" value="GLUCOSYL/GLUCURONOSYL TRANSFERASES"/>
    <property type="match status" value="1"/>
</dbReference>
<gene>
    <name evidence="4" type="ORF">RJ641_009413</name>
</gene>
<evidence type="ECO:0000256" key="1">
    <source>
        <dbReference type="ARBA" id="ARBA00009995"/>
    </source>
</evidence>
<protein>
    <submittedName>
        <fullName evidence="4">UDP-glucuronosyl/UDP-glucosyltransferase</fullName>
    </submittedName>
</protein>
<sequence>MGAQTHVLVIPFPAQGHVAPLMKLAHQIADYGIKVTFVNTEFIHEKIVFALPENNEKQMMKLVSIPDGLGPEDDRNNAFKLTESILRVMPGHLRALIENINMLGKEEEITCVIADLSFGWALEVVGEMGIKQTGFCPFSPSALALSLQIPNLIEAGIIDENGIPLENGLIRLSIDLPPWNSNELTWSCPGDLTTQKVFFNYTSSISQAAKLSNWILCNSSYEIDPSAFDLIPNVLPIGPLLASNVISHHAGSLWPEDSTCLSWLDTQPTGSVVYVAFRSFTIFSKKQVEELALGLEKTGRPFLWVVMSELSYGKIVEYPEGYVERVAKFGKIVEWAPQEKVLAHPSIACFLSHCGWNSTIEALTMGVPFLCWPYFADQFHNRNYICNVWKIGLRLDLGEDGIILRNEIKDKIGRLLCDYGIRENSLKLKETARNSISEIGSSKRNLECFIDQIKN</sequence>
<comment type="similarity">
    <text evidence="1">Belongs to the UDP-glycosyltransferase family.</text>
</comment>
<dbReference type="AlphaFoldDB" id="A0AAN8V9A6"/>
<dbReference type="InterPro" id="IPR058980">
    <property type="entry name" value="Glyco_transf_N"/>
</dbReference>
<dbReference type="EMBL" id="JBAMMX010000016">
    <property type="protein sequence ID" value="KAK6925087.1"/>
    <property type="molecule type" value="Genomic_DNA"/>
</dbReference>
<dbReference type="CDD" id="cd03784">
    <property type="entry name" value="GT1_Gtf-like"/>
    <property type="match status" value="1"/>
</dbReference>
<keyword evidence="2" id="KW-0808">Transferase</keyword>
<keyword evidence="5" id="KW-1185">Reference proteome</keyword>
<evidence type="ECO:0000256" key="2">
    <source>
        <dbReference type="ARBA" id="ARBA00022679"/>
    </source>
</evidence>
<dbReference type="Pfam" id="PF26168">
    <property type="entry name" value="Glyco_transf_N"/>
    <property type="match status" value="1"/>
</dbReference>
<accession>A0AAN8V9A6</accession>